<sequence>MQPWLLTLLAFGPQLANVRPLKILAPRAHVSYRRAAQIRSITMLADRSNVSRWSHVHDCGLPAPVRSCSSGFPWSAISPAPVYMRRPGQPAVLPAAGDRETQFCL</sequence>
<gene>
    <name evidence="1" type="ORF">B0J12DRAFT_17684</name>
</gene>
<dbReference type="Proteomes" id="UP000774617">
    <property type="component" value="Unassembled WGS sequence"/>
</dbReference>
<protein>
    <recommendedName>
        <fullName evidence="3">Secreted protein</fullName>
    </recommendedName>
</protein>
<dbReference type="EMBL" id="JAGTJR010000001">
    <property type="protein sequence ID" value="KAH7064917.1"/>
    <property type="molecule type" value="Genomic_DNA"/>
</dbReference>
<proteinExistence type="predicted"/>
<evidence type="ECO:0000313" key="2">
    <source>
        <dbReference type="Proteomes" id="UP000774617"/>
    </source>
</evidence>
<name>A0ABQ8GX35_9PEZI</name>
<organism evidence="1 2">
    <name type="scientific">Macrophomina phaseolina</name>
    <dbReference type="NCBI Taxonomy" id="35725"/>
    <lineage>
        <taxon>Eukaryota</taxon>
        <taxon>Fungi</taxon>
        <taxon>Dikarya</taxon>
        <taxon>Ascomycota</taxon>
        <taxon>Pezizomycotina</taxon>
        <taxon>Dothideomycetes</taxon>
        <taxon>Dothideomycetes incertae sedis</taxon>
        <taxon>Botryosphaeriales</taxon>
        <taxon>Botryosphaeriaceae</taxon>
        <taxon>Macrophomina</taxon>
    </lineage>
</organism>
<evidence type="ECO:0008006" key="3">
    <source>
        <dbReference type="Google" id="ProtNLM"/>
    </source>
</evidence>
<accession>A0ABQ8GX35</accession>
<reference evidence="1 2" key="1">
    <citation type="journal article" date="2021" name="Nat. Commun.">
        <title>Genetic determinants of endophytism in the Arabidopsis root mycobiome.</title>
        <authorList>
            <person name="Mesny F."/>
            <person name="Miyauchi S."/>
            <person name="Thiergart T."/>
            <person name="Pickel B."/>
            <person name="Atanasova L."/>
            <person name="Karlsson M."/>
            <person name="Huettel B."/>
            <person name="Barry K.W."/>
            <person name="Haridas S."/>
            <person name="Chen C."/>
            <person name="Bauer D."/>
            <person name="Andreopoulos W."/>
            <person name="Pangilinan J."/>
            <person name="LaButti K."/>
            <person name="Riley R."/>
            <person name="Lipzen A."/>
            <person name="Clum A."/>
            <person name="Drula E."/>
            <person name="Henrissat B."/>
            <person name="Kohler A."/>
            <person name="Grigoriev I.V."/>
            <person name="Martin F.M."/>
            <person name="Hacquard S."/>
        </authorList>
    </citation>
    <scope>NUCLEOTIDE SEQUENCE [LARGE SCALE GENOMIC DNA]</scope>
    <source>
        <strain evidence="1 2">MPI-SDFR-AT-0080</strain>
    </source>
</reference>
<evidence type="ECO:0000313" key="1">
    <source>
        <dbReference type="EMBL" id="KAH7064917.1"/>
    </source>
</evidence>
<comment type="caution">
    <text evidence="1">The sequence shown here is derived from an EMBL/GenBank/DDBJ whole genome shotgun (WGS) entry which is preliminary data.</text>
</comment>
<keyword evidence="2" id="KW-1185">Reference proteome</keyword>